<dbReference type="Pfam" id="PF01128">
    <property type="entry name" value="IspD"/>
    <property type="match status" value="1"/>
</dbReference>
<evidence type="ECO:0000313" key="5">
    <source>
        <dbReference type="EMBL" id="MBG6086647.1"/>
    </source>
</evidence>
<dbReference type="CDD" id="cd02516">
    <property type="entry name" value="CDP-ME_synthetase"/>
    <property type="match status" value="1"/>
</dbReference>
<dbReference type="NCBIfam" id="TIGR00453">
    <property type="entry name" value="ispD"/>
    <property type="match status" value="1"/>
</dbReference>
<dbReference type="GO" id="GO:0019288">
    <property type="term" value="P:isopentenyl diphosphate biosynthetic process, methylerythritol 4-phosphate pathway"/>
    <property type="evidence" value="ECO:0007669"/>
    <property type="project" value="UniProtKB-UniRule"/>
</dbReference>
<evidence type="ECO:0000256" key="4">
    <source>
        <dbReference type="SAM" id="MobiDB-lite"/>
    </source>
</evidence>
<reference evidence="5" key="1">
    <citation type="submission" date="2020-11" db="EMBL/GenBank/DDBJ databases">
        <title>Sequencing the genomes of 1000 actinobacteria strains.</title>
        <authorList>
            <person name="Klenk H.-P."/>
        </authorList>
    </citation>
    <scope>NUCLEOTIDE SEQUENCE</scope>
    <source>
        <strain evidence="5">DSM 43175</strain>
    </source>
</reference>
<name>A0A931DCQ5_9ACTN</name>
<evidence type="ECO:0000256" key="1">
    <source>
        <dbReference type="ARBA" id="ARBA00022679"/>
    </source>
</evidence>
<keyword evidence="6" id="KW-1185">Reference proteome</keyword>
<feature type="site" description="Transition state stabilizer" evidence="3">
    <location>
        <position position="17"/>
    </location>
</feature>
<protein>
    <recommendedName>
        <fullName evidence="3">2-C-methyl-D-erythritol 4-phosphate cytidylyltransferase</fullName>
        <ecNumber evidence="3">2.7.7.60</ecNumber>
    </recommendedName>
    <alternativeName>
        <fullName evidence="3">4-diphosphocytidyl-2C-methyl-D-erythritol synthase</fullName>
    </alternativeName>
    <alternativeName>
        <fullName evidence="3">MEP cytidylyltransferase</fullName>
        <shortName evidence="3">MCT</shortName>
    </alternativeName>
</protein>
<dbReference type="AlphaFoldDB" id="A0A931DCQ5"/>
<dbReference type="PANTHER" id="PTHR32125:SF4">
    <property type="entry name" value="2-C-METHYL-D-ERYTHRITOL 4-PHOSPHATE CYTIDYLYLTRANSFERASE, CHLOROPLASTIC"/>
    <property type="match status" value="1"/>
</dbReference>
<dbReference type="HAMAP" id="MF_00108">
    <property type="entry name" value="IspD"/>
    <property type="match status" value="1"/>
</dbReference>
<dbReference type="InterPro" id="IPR029044">
    <property type="entry name" value="Nucleotide-diphossugar_trans"/>
</dbReference>
<dbReference type="EMBL" id="JADOUA010000001">
    <property type="protein sequence ID" value="MBG6086647.1"/>
    <property type="molecule type" value="Genomic_DNA"/>
</dbReference>
<dbReference type="PANTHER" id="PTHR32125">
    <property type="entry name" value="2-C-METHYL-D-ERYTHRITOL 4-PHOSPHATE CYTIDYLYLTRANSFERASE, CHLOROPLASTIC"/>
    <property type="match status" value="1"/>
</dbReference>
<sequence length="267" mass="26903">MAAQTVAVVLAGGVGQRVGSPVPKQLIEVGGRPILAHAIAAFDAHPGIGEVLVVMTPGHVPTAAALAAPFSKVTGVIEGGDTRTGSTVAALGALAGHPGDTRVLFHDAARPFVDAPVIDRVLAALETHEAVAVGVPSSDTIVMVEDGLVASMPPRASLCRFQTPQGFRLATVRAAYDLALADPGLRATDDCGIVHRYLPDVPIRVVEGSERNLKVTHPLDVVVAEHLAGTAGAPDAGTTAGTTTGTTTGTTADTTAGATGTDLPETT</sequence>
<feature type="site" description="Positions MEP for the nucleophilic attack" evidence="3">
    <location>
        <position position="155"/>
    </location>
</feature>
<keyword evidence="2 3" id="KW-0548">Nucleotidyltransferase</keyword>
<feature type="region of interest" description="Disordered" evidence="4">
    <location>
        <begin position="231"/>
        <end position="267"/>
    </location>
</feature>
<comment type="pathway">
    <text evidence="3">Isoprenoid biosynthesis; isopentenyl diphosphate biosynthesis via DXP pathway; isopentenyl diphosphate from 1-deoxy-D-xylulose 5-phosphate: step 2/6.</text>
</comment>
<gene>
    <name evidence="3" type="primary">ispD</name>
    <name evidence="5" type="ORF">IW256_000760</name>
</gene>
<evidence type="ECO:0000313" key="6">
    <source>
        <dbReference type="Proteomes" id="UP000614047"/>
    </source>
</evidence>
<comment type="catalytic activity">
    <reaction evidence="3">
        <text>2-C-methyl-D-erythritol 4-phosphate + CTP + H(+) = 4-CDP-2-C-methyl-D-erythritol + diphosphate</text>
        <dbReference type="Rhea" id="RHEA:13429"/>
        <dbReference type="ChEBI" id="CHEBI:15378"/>
        <dbReference type="ChEBI" id="CHEBI:33019"/>
        <dbReference type="ChEBI" id="CHEBI:37563"/>
        <dbReference type="ChEBI" id="CHEBI:57823"/>
        <dbReference type="ChEBI" id="CHEBI:58262"/>
        <dbReference type="EC" id="2.7.7.60"/>
    </reaction>
</comment>
<comment type="similarity">
    <text evidence="3">Belongs to the IspD/TarI cytidylyltransferase family. IspD subfamily.</text>
</comment>
<dbReference type="InterPro" id="IPR001228">
    <property type="entry name" value="IspD"/>
</dbReference>
<comment type="caution">
    <text evidence="5">The sequence shown here is derived from an EMBL/GenBank/DDBJ whole genome shotgun (WGS) entry which is preliminary data.</text>
</comment>
<accession>A0A931DCQ5</accession>
<comment type="function">
    <text evidence="3">Catalyzes the formation of 4-diphosphocytidyl-2-C-methyl-D-erythritol from CTP and 2-C-methyl-D-erythritol 4-phosphate (MEP).</text>
</comment>
<dbReference type="GO" id="GO:0050518">
    <property type="term" value="F:2-C-methyl-D-erythritol 4-phosphate cytidylyltransferase activity"/>
    <property type="evidence" value="ECO:0007669"/>
    <property type="project" value="UniProtKB-UniRule"/>
</dbReference>
<dbReference type="EC" id="2.7.7.60" evidence="3"/>
<dbReference type="InterPro" id="IPR034683">
    <property type="entry name" value="IspD/TarI"/>
</dbReference>
<evidence type="ECO:0000256" key="3">
    <source>
        <dbReference type="HAMAP-Rule" id="MF_00108"/>
    </source>
</evidence>
<organism evidence="5 6">
    <name type="scientific">Actinomadura viridis</name>
    <dbReference type="NCBI Taxonomy" id="58110"/>
    <lineage>
        <taxon>Bacteria</taxon>
        <taxon>Bacillati</taxon>
        <taxon>Actinomycetota</taxon>
        <taxon>Actinomycetes</taxon>
        <taxon>Streptosporangiales</taxon>
        <taxon>Thermomonosporaceae</taxon>
        <taxon>Actinomadura</taxon>
    </lineage>
</organism>
<dbReference type="Gene3D" id="3.90.550.10">
    <property type="entry name" value="Spore Coat Polysaccharide Biosynthesis Protein SpsA, Chain A"/>
    <property type="match status" value="1"/>
</dbReference>
<feature type="site" description="Positions MEP for the nucleophilic attack" evidence="3">
    <location>
        <position position="214"/>
    </location>
</feature>
<dbReference type="RefSeq" id="WP_197009615.1">
    <property type="nucleotide sequence ID" value="NZ_BAABES010000025.1"/>
</dbReference>
<dbReference type="InterPro" id="IPR050088">
    <property type="entry name" value="IspD/TarI_cytidylyltransf_bact"/>
</dbReference>
<evidence type="ECO:0000256" key="2">
    <source>
        <dbReference type="ARBA" id="ARBA00022695"/>
    </source>
</evidence>
<feature type="site" description="Transition state stabilizer" evidence="3">
    <location>
        <position position="24"/>
    </location>
</feature>
<dbReference type="FunFam" id="3.90.550.10:FF:000003">
    <property type="entry name" value="2-C-methyl-D-erythritol 4-phosphate cytidylyltransferase"/>
    <property type="match status" value="1"/>
</dbReference>
<dbReference type="Proteomes" id="UP000614047">
    <property type="component" value="Unassembled WGS sequence"/>
</dbReference>
<keyword evidence="1 3" id="KW-0808">Transferase</keyword>
<keyword evidence="3" id="KW-0414">Isoprene biosynthesis</keyword>
<proteinExistence type="inferred from homology"/>
<dbReference type="SUPFAM" id="SSF53448">
    <property type="entry name" value="Nucleotide-diphospho-sugar transferases"/>
    <property type="match status" value="1"/>
</dbReference>